<evidence type="ECO:0000259" key="5">
    <source>
        <dbReference type="PROSITE" id="PS50106"/>
    </source>
</evidence>
<feature type="domain" description="PDZ" evidence="5">
    <location>
        <begin position="267"/>
        <end position="342"/>
    </location>
</feature>
<keyword evidence="4" id="KW-0732">Signal</keyword>
<feature type="signal peptide" evidence="4">
    <location>
        <begin position="1"/>
        <end position="28"/>
    </location>
</feature>
<dbReference type="Gene3D" id="2.30.42.10">
    <property type="match status" value="1"/>
</dbReference>
<dbReference type="InterPro" id="IPR036034">
    <property type="entry name" value="PDZ_sf"/>
</dbReference>
<dbReference type="Gene3D" id="2.40.10.120">
    <property type="match status" value="1"/>
</dbReference>
<protein>
    <submittedName>
        <fullName evidence="6">Trypsin-like peptidase domain-containing protein</fullName>
    </submittedName>
</protein>
<evidence type="ECO:0000256" key="2">
    <source>
        <dbReference type="ARBA" id="ARBA00022801"/>
    </source>
</evidence>
<keyword evidence="7" id="KW-1185">Reference proteome</keyword>
<keyword evidence="1" id="KW-0645">Protease</keyword>
<evidence type="ECO:0000256" key="1">
    <source>
        <dbReference type="ARBA" id="ARBA00022670"/>
    </source>
</evidence>
<sequence>MDGTRNRRFRAGPLLPAVVTVCAGALLAGCSGSASKDSPSPAPSSTTVTTGAAPSVSNQLQDDYEQVVKNVLPSVVQITTDSGLGSGIVYDTKGDIVTNAHVVGDSTTFKVTLATGKSSLDASLVGTYSADDLAVIRLKNPPDHLKPASFGDSSKVAVGQITLAMGNPLGLSSSVTEGIVSAVGRTVNEGGSGNNGGGGGGATISDMVQTSASINPGNSGGALVNLSSQVIGIPTLAATDPDLGNSAAPGIGFAIPVSTVTDIAGQLIQNGKVTSSNRAALGVTVRTVLGSDFQPTGVAVVAVTPGQAAAEAGLKPGDIITKLDGTDVTDTASLSTALASFKPGDKTTVTYERDGSTKTANVTLSQLQG</sequence>
<dbReference type="RefSeq" id="WP_222978314.1">
    <property type="nucleotide sequence ID" value="NZ_JAINVZ010000009.1"/>
</dbReference>
<dbReference type="InterPro" id="IPR009003">
    <property type="entry name" value="Peptidase_S1_PA"/>
</dbReference>
<accession>A0ABS7QUC4</accession>
<feature type="region of interest" description="Disordered" evidence="3">
    <location>
        <begin position="32"/>
        <end position="53"/>
    </location>
</feature>
<dbReference type="Pfam" id="PF13180">
    <property type="entry name" value="PDZ_2"/>
    <property type="match status" value="1"/>
</dbReference>
<keyword evidence="2" id="KW-0378">Hydrolase</keyword>
<evidence type="ECO:0000313" key="7">
    <source>
        <dbReference type="Proteomes" id="UP001198565"/>
    </source>
</evidence>
<dbReference type="InterPro" id="IPR001940">
    <property type="entry name" value="Peptidase_S1C"/>
</dbReference>
<dbReference type="PANTHER" id="PTHR43343">
    <property type="entry name" value="PEPTIDASE S12"/>
    <property type="match status" value="1"/>
</dbReference>
<evidence type="ECO:0000313" key="6">
    <source>
        <dbReference type="EMBL" id="MBY8886264.1"/>
    </source>
</evidence>
<dbReference type="PRINTS" id="PR00834">
    <property type="entry name" value="PROTEASES2C"/>
</dbReference>
<dbReference type="SUPFAM" id="SSF50156">
    <property type="entry name" value="PDZ domain-like"/>
    <property type="match status" value="1"/>
</dbReference>
<proteinExistence type="predicted"/>
<dbReference type="EMBL" id="JAINVZ010000009">
    <property type="protein sequence ID" value="MBY8886264.1"/>
    <property type="molecule type" value="Genomic_DNA"/>
</dbReference>
<dbReference type="SMART" id="SM00228">
    <property type="entry name" value="PDZ"/>
    <property type="match status" value="1"/>
</dbReference>
<dbReference type="PROSITE" id="PS50106">
    <property type="entry name" value="PDZ"/>
    <property type="match status" value="1"/>
</dbReference>
<dbReference type="SUPFAM" id="SSF50494">
    <property type="entry name" value="Trypsin-like serine proteases"/>
    <property type="match status" value="1"/>
</dbReference>
<dbReference type="InterPro" id="IPR001478">
    <property type="entry name" value="PDZ"/>
</dbReference>
<organism evidence="6 7">
    <name type="scientific">Streptantibioticus parmotrematis</name>
    <dbReference type="NCBI Taxonomy" id="2873249"/>
    <lineage>
        <taxon>Bacteria</taxon>
        <taxon>Bacillati</taxon>
        <taxon>Actinomycetota</taxon>
        <taxon>Actinomycetes</taxon>
        <taxon>Kitasatosporales</taxon>
        <taxon>Streptomycetaceae</taxon>
        <taxon>Streptantibioticus</taxon>
    </lineage>
</organism>
<feature type="chain" id="PRO_5045090036" evidence="4">
    <location>
        <begin position="29"/>
        <end position="369"/>
    </location>
</feature>
<evidence type="ECO:0000256" key="3">
    <source>
        <dbReference type="SAM" id="MobiDB-lite"/>
    </source>
</evidence>
<comment type="caution">
    <text evidence="6">The sequence shown here is derived from an EMBL/GenBank/DDBJ whole genome shotgun (WGS) entry which is preliminary data.</text>
</comment>
<dbReference type="PROSITE" id="PS51257">
    <property type="entry name" value="PROKAR_LIPOPROTEIN"/>
    <property type="match status" value="1"/>
</dbReference>
<reference evidence="6 7" key="1">
    <citation type="submission" date="2021-08" db="EMBL/GenBank/DDBJ databases">
        <title>Streptomyces sp. PTM05 isolated from lichen.</title>
        <authorList>
            <person name="Somphong A."/>
            <person name="Phongsopitanun W."/>
            <person name="Tanasupawat S."/>
        </authorList>
    </citation>
    <scope>NUCLEOTIDE SEQUENCE [LARGE SCALE GENOMIC DNA]</scope>
    <source>
        <strain evidence="6 7">Ptm05</strain>
    </source>
</reference>
<gene>
    <name evidence="6" type="ORF">K7472_15530</name>
</gene>
<name>A0ABS7QUC4_9ACTN</name>
<dbReference type="Proteomes" id="UP001198565">
    <property type="component" value="Unassembled WGS sequence"/>
</dbReference>
<dbReference type="PANTHER" id="PTHR43343:SF3">
    <property type="entry name" value="PROTEASE DO-LIKE 8, CHLOROPLASTIC"/>
    <property type="match status" value="1"/>
</dbReference>
<dbReference type="InterPro" id="IPR051201">
    <property type="entry name" value="Chloro_Bact_Ser_Proteases"/>
</dbReference>
<evidence type="ECO:0000256" key="4">
    <source>
        <dbReference type="SAM" id="SignalP"/>
    </source>
</evidence>
<dbReference type="Pfam" id="PF13365">
    <property type="entry name" value="Trypsin_2"/>
    <property type="match status" value="1"/>
</dbReference>